<dbReference type="EMBL" id="CP046566">
    <property type="protein sequence ID" value="QGW30118.1"/>
    <property type="molecule type" value="Genomic_DNA"/>
</dbReference>
<evidence type="ECO:0000256" key="3">
    <source>
        <dbReference type="ARBA" id="ARBA00022801"/>
    </source>
</evidence>
<dbReference type="Proteomes" id="UP000426027">
    <property type="component" value="Chromosome"/>
</dbReference>
<organism evidence="6 7">
    <name type="scientific">Phnomibacter ginsenosidimutans</name>
    <dbReference type="NCBI Taxonomy" id="2676868"/>
    <lineage>
        <taxon>Bacteria</taxon>
        <taxon>Pseudomonadati</taxon>
        <taxon>Bacteroidota</taxon>
        <taxon>Chitinophagia</taxon>
        <taxon>Chitinophagales</taxon>
        <taxon>Chitinophagaceae</taxon>
        <taxon>Phnomibacter</taxon>
    </lineage>
</organism>
<dbReference type="InterPro" id="IPR011650">
    <property type="entry name" value="Peptidase_M20_dimer"/>
</dbReference>
<feature type="signal peptide" evidence="4">
    <location>
        <begin position="1"/>
        <end position="19"/>
    </location>
</feature>
<dbReference type="PANTHER" id="PTHR43270">
    <property type="entry name" value="BETA-ALA-HIS DIPEPTIDASE"/>
    <property type="match status" value="1"/>
</dbReference>
<sequence>MKRSLPLFALLLCSFFAQAQADKVRQLVQQRQQQLLQEYLQFVAIPNVMGDSINIHRNAAFIQQMMERRGIATQILTLPIKGASPLVVGQVKVPGATTTMGFYAHYDGQPVNPAQWAKGLSPFTPQLTTDRLDRGGSFVPGNAVPAVIPEKMRLYGRGSADDKAGVFAIIAAYELMKQSGQQPKANLTFIFEGEEEVGSIHLDDYFTQHKALLKADLWMICDGARHVTGRKQLVFGVRGDINAELKVYASARPLHSGNYGNWAPNAAMRLAQLLASMKDDKGMVTIPGFYDDVQPLSKAEKEAIAQIPDVVPTLQTELMMIHPDGDGRNFQELLNIPTLNINGFAAMNVGSMASNIIPAEATAALDLRLVKGNTVEGQFNKVKRYIESKGYTVLDHEPTAEERKKYPLIAKLTMNDGAYPAQKTPMDLPIAQQVIAAIQSTTTDAVIKIPTVGGSLPLYMFETILQSLPVSIGIVNYDNNQHAENENLQISFLLEGIVTMAAVMGVH</sequence>
<dbReference type="KEGG" id="fls:GLV81_18165"/>
<evidence type="ECO:0000256" key="1">
    <source>
        <dbReference type="ARBA" id="ARBA00022670"/>
    </source>
</evidence>
<proteinExistence type="predicted"/>
<keyword evidence="3 6" id="KW-0378">Hydrolase</keyword>
<evidence type="ECO:0000259" key="5">
    <source>
        <dbReference type="Pfam" id="PF07687"/>
    </source>
</evidence>
<reference evidence="6 7" key="1">
    <citation type="submission" date="2019-11" db="EMBL/GenBank/DDBJ databases">
        <authorList>
            <person name="Im W.T."/>
        </authorList>
    </citation>
    <scope>NUCLEOTIDE SEQUENCE [LARGE SCALE GENOMIC DNA]</scope>
    <source>
        <strain evidence="6 7">SB-02</strain>
    </source>
</reference>
<accession>A0A6I6GR42</accession>
<keyword evidence="1" id="KW-0645">Protease</keyword>
<gene>
    <name evidence="6" type="ORF">GLV81_18165</name>
</gene>
<keyword evidence="4" id="KW-0732">Signal</keyword>
<dbReference type="PANTHER" id="PTHR43270:SF8">
    <property type="entry name" value="DI- AND TRIPEPTIDASE DUG2-RELATED"/>
    <property type="match status" value="1"/>
</dbReference>
<dbReference type="Gene3D" id="3.30.70.360">
    <property type="match status" value="1"/>
</dbReference>
<dbReference type="InterPro" id="IPR002933">
    <property type="entry name" value="Peptidase_M20"/>
</dbReference>
<dbReference type="Pfam" id="PF01546">
    <property type="entry name" value="Peptidase_M20"/>
    <property type="match status" value="1"/>
</dbReference>
<evidence type="ECO:0000313" key="6">
    <source>
        <dbReference type="EMBL" id="QGW30118.1"/>
    </source>
</evidence>
<dbReference type="GO" id="GO:0046872">
    <property type="term" value="F:metal ion binding"/>
    <property type="evidence" value="ECO:0007669"/>
    <property type="project" value="UniProtKB-KW"/>
</dbReference>
<evidence type="ECO:0000313" key="7">
    <source>
        <dbReference type="Proteomes" id="UP000426027"/>
    </source>
</evidence>
<dbReference type="AlphaFoldDB" id="A0A6I6GR42"/>
<dbReference type="InterPro" id="IPR051458">
    <property type="entry name" value="Cyt/Met_Dipeptidase"/>
</dbReference>
<dbReference type="RefSeq" id="WP_157480803.1">
    <property type="nucleotide sequence ID" value="NZ_CP046566.1"/>
</dbReference>
<dbReference type="GO" id="GO:0006508">
    <property type="term" value="P:proteolysis"/>
    <property type="evidence" value="ECO:0007669"/>
    <property type="project" value="UniProtKB-KW"/>
</dbReference>
<keyword evidence="7" id="KW-1185">Reference proteome</keyword>
<dbReference type="SUPFAM" id="SSF53187">
    <property type="entry name" value="Zn-dependent exopeptidases"/>
    <property type="match status" value="1"/>
</dbReference>
<protein>
    <submittedName>
        <fullName evidence="6">M20/M25/M40 family metallo-hydrolase</fullName>
    </submittedName>
</protein>
<dbReference type="Pfam" id="PF07687">
    <property type="entry name" value="M20_dimer"/>
    <property type="match status" value="1"/>
</dbReference>
<feature type="domain" description="Peptidase M20 dimerisation" evidence="5">
    <location>
        <begin position="243"/>
        <end position="390"/>
    </location>
</feature>
<evidence type="ECO:0000256" key="4">
    <source>
        <dbReference type="SAM" id="SignalP"/>
    </source>
</evidence>
<evidence type="ECO:0000256" key="2">
    <source>
        <dbReference type="ARBA" id="ARBA00022723"/>
    </source>
</evidence>
<dbReference type="GO" id="GO:0008233">
    <property type="term" value="F:peptidase activity"/>
    <property type="evidence" value="ECO:0007669"/>
    <property type="project" value="UniProtKB-KW"/>
</dbReference>
<name>A0A6I6GR42_9BACT</name>
<dbReference type="Gene3D" id="3.40.630.10">
    <property type="entry name" value="Zn peptidases"/>
    <property type="match status" value="1"/>
</dbReference>
<keyword evidence="2" id="KW-0479">Metal-binding</keyword>
<feature type="chain" id="PRO_5026253295" evidence="4">
    <location>
        <begin position="20"/>
        <end position="507"/>
    </location>
</feature>